<keyword evidence="4" id="KW-1003">Cell membrane</keyword>
<evidence type="ECO:0000313" key="12">
    <source>
        <dbReference type="EMBL" id="SES00723.1"/>
    </source>
</evidence>
<evidence type="ECO:0000256" key="11">
    <source>
        <dbReference type="SAM" id="Phobius"/>
    </source>
</evidence>
<keyword evidence="9 11" id="KW-0472">Membrane</keyword>
<dbReference type="GO" id="GO:0005886">
    <property type="term" value="C:plasma membrane"/>
    <property type="evidence" value="ECO:0007669"/>
    <property type="project" value="UniProtKB-SubCell"/>
</dbReference>
<dbReference type="GO" id="GO:0015031">
    <property type="term" value="P:protein transport"/>
    <property type="evidence" value="ECO:0007669"/>
    <property type="project" value="UniProtKB-KW"/>
</dbReference>
<dbReference type="PANTHER" id="PTHR33909:SF1">
    <property type="entry name" value="SEC TRANSLOCON ACCESSORY COMPLEX SUBUNIT YAJC"/>
    <property type="match status" value="1"/>
</dbReference>
<dbReference type="PANTHER" id="PTHR33909">
    <property type="entry name" value="SEC TRANSLOCON ACCESSORY COMPLEX SUBUNIT YAJC"/>
    <property type="match status" value="1"/>
</dbReference>
<dbReference type="Pfam" id="PF02699">
    <property type="entry name" value="YajC"/>
    <property type="match status" value="1"/>
</dbReference>
<keyword evidence="6" id="KW-0653">Protein transport</keyword>
<feature type="region of interest" description="Disordered" evidence="10">
    <location>
        <begin position="96"/>
        <end position="119"/>
    </location>
</feature>
<proteinExistence type="inferred from homology"/>
<comment type="similarity">
    <text evidence="2">Belongs to the YajC family.</text>
</comment>
<evidence type="ECO:0000256" key="5">
    <source>
        <dbReference type="ARBA" id="ARBA00022692"/>
    </source>
</evidence>
<evidence type="ECO:0000256" key="3">
    <source>
        <dbReference type="ARBA" id="ARBA00022448"/>
    </source>
</evidence>
<keyword evidence="5 11" id="KW-0812">Transmembrane</keyword>
<dbReference type="NCBIfam" id="TIGR00739">
    <property type="entry name" value="yajC"/>
    <property type="match status" value="1"/>
</dbReference>
<gene>
    <name evidence="12" type="ORF">SAMN05216199_1762</name>
</gene>
<protein>
    <submittedName>
        <fullName evidence="12">Protein translocase subunit yajC</fullName>
    </submittedName>
</protein>
<accession>A0A1H9TVF2</accession>
<dbReference type="InterPro" id="IPR003849">
    <property type="entry name" value="Preprotein_translocase_YajC"/>
</dbReference>
<evidence type="ECO:0000256" key="8">
    <source>
        <dbReference type="ARBA" id="ARBA00023010"/>
    </source>
</evidence>
<dbReference type="Proteomes" id="UP000199019">
    <property type="component" value="Unassembled WGS sequence"/>
</dbReference>
<dbReference type="AlphaFoldDB" id="A0A1H9TVF2"/>
<evidence type="ECO:0000256" key="4">
    <source>
        <dbReference type="ARBA" id="ARBA00022475"/>
    </source>
</evidence>
<keyword evidence="3" id="KW-0813">Transport</keyword>
<organism evidence="12 13">
    <name type="scientific">Pedococcus cremeus</name>
    <dbReference type="NCBI Taxonomy" id="587636"/>
    <lineage>
        <taxon>Bacteria</taxon>
        <taxon>Bacillati</taxon>
        <taxon>Actinomycetota</taxon>
        <taxon>Actinomycetes</taxon>
        <taxon>Micrococcales</taxon>
        <taxon>Intrasporangiaceae</taxon>
        <taxon>Pedococcus</taxon>
    </lineage>
</organism>
<evidence type="ECO:0000256" key="10">
    <source>
        <dbReference type="SAM" id="MobiDB-lite"/>
    </source>
</evidence>
<evidence type="ECO:0000256" key="2">
    <source>
        <dbReference type="ARBA" id="ARBA00006742"/>
    </source>
</evidence>
<comment type="subcellular location">
    <subcellularLocation>
        <location evidence="1">Cell membrane</location>
        <topology evidence="1">Single-pass membrane protein</topology>
    </subcellularLocation>
</comment>
<sequence>MSSGGLLALPMATSGGSSGTGLLIFLLPLLLIGWMVFTQRKRQKDAANLQSSIEVGDEVCTTSGLFGTVTAVDATTVTLEVAPNVNVRYDRRAVGMKISTPEAPAPDHDEPGQPGRQGE</sequence>
<keyword evidence="8" id="KW-0811">Translocation</keyword>
<evidence type="ECO:0000256" key="1">
    <source>
        <dbReference type="ARBA" id="ARBA00004162"/>
    </source>
</evidence>
<dbReference type="STRING" id="587636.SAMN05216199_1762"/>
<evidence type="ECO:0000256" key="6">
    <source>
        <dbReference type="ARBA" id="ARBA00022927"/>
    </source>
</evidence>
<evidence type="ECO:0000256" key="9">
    <source>
        <dbReference type="ARBA" id="ARBA00023136"/>
    </source>
</evidence>
<dbReference type="SMART" id="SM01323">
    <property type="entry name" value="YajC"/>
    <property type="match status" value="1"/>
</dbReference>
<dbReference type="EMBL" id="FOHB01000002">
    <property type="protein sequence ID" value="SES00723.1"/>
    <property type="molecule type" value="Genomic_DNA"/>
</dbReference>
<reference evidence="13" key="1">
    <citation type="submission" date="2016-10" db="EMBL/GenBank/DDBJ databases">
        <authorList>
            <person name="Varghese N."/>
            <person name="Submissions S."/>
        </authorList>
    </citation>
    <scope>NUCLEOTIDE SEQUENCE [LARGE SCALE GENOMIC DNA]</scope>
    <source>
        <strain evidence="13">CGMCC 1.6963</strain>
    </source>
</reference>
<feature type="transmembrane region" description="Helical" evidence="11">
    <location>
        <begin position="20"/>
        <end position="37"/>
    </location>
</feature>
<name>A0A1H9TVF2_9MICO</name>
<keyword evidence="7 11" id="KW-1133">Transmembrane helix</keyword>
<dbReference type="RefSeq" id="WP_245735678.1">
    <property type="nucleotide sequence ID" value="NZ_FOHB01000002.1"/>
</dbReference>
<evidence type="ECO:0000313" key="13">
    <source>
        <dbReference type="Proteomes" id="UP000199019"/>
    </source>
</evidence>
<evidence type="ECO:0000256" key="7">
    <source>
        <dbReference type="ARBA" id="ARBA00022989"/>
    </source>
</evidence>
<keyword evidence="13" id="KW-1185">Reference proteome</keyword>